<evidence type="ECO:0000256" key="5">
    <source>
        <dbReference type="ARBA" id="ARBA00022692"/>
    </source>
</evidence>
<dbReference type="InterPro" id="IPR050599">
    <property type="entry name" value="VDCC_alpha-1_subunit"/>
</dbReference>
<dbReference type="Pfam" id="PF00520">
    <property type="entry name" value="Ion_trans"/>
    <property type="match status" value="1"/>
</dbReference>
<feature type="transmembrane region" description="Helical" evidence="14">
    <location>
        <begin position="294"/>
        <end position="312"/>
    </location>
</feature>
<dbReference type="GO" id="GO:0098703">
    <property type="term" value="P:calcium ion import across plasma membrane"/>
    <property type="evidence" value="ECO:0007669"/>
    <property type="project" value="TreeGrafter"/>
</dbReference>
<dbReference type="EMBL" id="LSRX01000675">
    <property type="protein sequence ID" value="OLP91239.1"/>
    <property type="molecule type" value="Genomic_DNA"/>
</dbReference>
<gene>
    <name evidence="16" type="primary">Scn11a</name>
    <name evidence="16" type="ORF">AK812_SmicGene27080</name>
</gene>
<keyword evidence="8 14" id="KW-1133">Transmembrane helix</keyword>
<comment type="caution">
    <text evidence="16">The sequence shown here is derived from an EMBL/GenBank/DDBJ whole genome shotgun (WGS) entry which is preliminary data.</text>
</comment>
<evidence type="ECO:0000313" key="17">
    <source>
        <dbReference type="Proteomes" id="UP000186817"/>
    </source>
</evidence>
<feature type="region of interest" description="Disordered" evidence="13">
    <location>
        <begin position="47"/>
        <end position="79"/>
    </location>
</feature>
<keyword evidence="2" id="KW-0813">Transport</keyword>
<evidence type="ECO:0000256" key="1">
    <source>
        <dbReference type="ARBA" id="ARBA00004141"/>
    </source>
</evidence>
<evidence type="ECO:0000256" key="2">
    <source>
        <dbReference type="ARBA" id="ARBA00022448"/>
    </source>
</evidence>
<dbReference type="AlphaFoldDB" id="A0A1Q9D7V3"/>
<evidence type="ECO:0000256" key="11">
    <source>
        <dbReference type="ARBA" id="ARBA00023180"/>
    </source>
</evidence>
<feature type="compositionally biased region" description="Polar residues" evidence="13">
    <location>
        <begin position="52"/>
        <end position="63"/>
    </location>
</feature>
<feature type="domain" description="Ion transport" evidence="15">
    <location>
        <begin position="147"/>
        <end position="312"/>
    </location>
</feature>
<evidence type="ECO:0000256" key="9">
    <source>
        <dbReference type="ARBA" id="ARBA00023065"/>
    </source>
</evidence>
<dbReference type="InterPro" id="IPR005821">
    <property type="entry name" value="Ion_trans_dom"/>
</dbReference>
<dbReference type="PANTHER" id="PTHR45628:SF7">
    <property type="entry name" value="VOLTAGE-DEPENDENT CALCIUM CHANNEL TYPE A SUBUNIT ALPHA-1"/>
    <property type="match status" value="1"/>
</dbReference>
<evidence type="ECO:0000256" key="6">
    <source>
        <dbReference type="ARBA" id="ARBA00022837"/>
    </source>
</evidence>
<dbReference type="SUPFAM" id="SSF81324">
    <property type="entry name" value="Voltage-gated potassium channels"/>
    <property type="match status" value="1"/>
</dbReference>
<evidence type="ECO:0000256" key="13">
    <source>
        <dbReference type="SAM" id="MobiDB-lite"/>
    </source>
</evidence>
<feature type="transmembrane region" description="Helical" evidence="14">
    <location>
        <begin position="185"/>
        <end position="205"/>
    </location>
</feature>
<feature type="compositionally biased region" description="Basic and acidic residues" evidence="13">
    <location>
        <begin position="508"/>
        <end position="530"/>
    </location>
</feature>
<keyword evidence="3" id="KW-0109">Calcium transport</keyword>
<protein>
    <submittedName>
        <fullName evidence="16">Sodium channel protein type 11 subunit alpha</fullName>
    </submittedName>
</protein>
<dbReference type="PANTHER" id="PTHR45628">
    <property type="entry name" value="VOLTAGE-DEPENDENT CALCIUM CHANNEL TYPE A SUBUNIT ALPHA-1"/>
    <property type="match status" value="1"/>
</dbReference>
<keyword evidence="12 16" id="KW-0407">Ion channel</keyword>
<evidence type="ECO:0000259" key="15">
    <source>
        <dbReference type="Pfam" id="PF00520"/>
    </source>
</evidence>
<dbReference type="Proteomes" id="UP000186817">
    <property type="component" value="Unassembled WGS sequence"/>
</dbReference>
<dbReference type="OrthoDB" id="416585at2759"/>
<keyword evidence="6" id="KW-0106">Calcium</keyword>
<evidence type="ECO:0000256" key="14">
    <source>
        <dbReference type="SAM" id="Phobius"/>
    </source>
</evidence>
<dbReference type="InterPro" id="IPR027359">
    <property type="entry name" value="Volt_channel_dom_sf"/>
</dbReference>
<organism evidence="16 17">
    <name type="scientific">Symbiodinium microadriaticum</name>
    <name type="common">Dinoflagellate</name>
    <name type="synonym">Zooxanthella microadriatica</name>
    <dbReference type="NCBI Taxonomy" id="2951"/>
    <lineage>
        <taxon>Eukaryota</taxon>
        <taxon>Sar</taxon>
        <taxon>Alveolata</taxon>
        <taxon>Dinophyceae</taxon>
        <taxon>Suessiales</taxon>
        <taxon>Symbiodiniaceae</taxon>
        <taxon>Symbiodinium</taxon>
    </lineage>
</organism>
<keyword evidence="11" id="KW-0325">Glycoprotein</keyword>
<evidence type="ECO:0000256" key="4">
    <source>
        <dbReference type="ARBA" id="ARBA00022673"/>
    </source>
</evidence>
<sequence>MPTPAVLTAKDDAVPDRVCKVLELQHQELLSRLDEWLQRVSDTIGRTEPEMTLQTSNRSQLRSPASGEPLPKQLPRQLSRSKTLRVKEVGDGEEGLDSYDLARHQGSKVDMFKKMKSEEASLAKSEEPTTQCGMVRSWCSRIVKSTVCEIFFALMIVTNSAYLGVQLEWSSQNRDRTAEQQNVFLVINVVYAVIFLIEVCLRLLASGPRIYFLAPGWSWNWLDVFVVTSTWVELAVGFVSVDGNDGGLSNSNLRLLRVIKVTRLARVLRVLRVVQFVRPLRTLMHCLVDTTKSFVWSLMLLVLMMYVFGLLFTDAAIDHMRIIGTTDPDMDRLFGTVLEWFRRFPDSWERGFDRFRSHKKAAEWAAKQGVEVPPTEKEWMAARLKHRGVDLHPSEWLGAWFFWPGLNIAWLFWMEPALVNEHGEYEVGLTRDNEMQCYMSVDPKTTVQELLKQGLARTCDGSVYRAIAFTIHMETRAEHETDGLVPDDGEEKGDGGKKDDDEDDSEKDDDKTKEHDSEKDDDKTKDDDSNKKRKLGETRGWCQELVALGGGAFPDHSRVADFSPHTPPGDIPPGHSRTRTFQPQR</sequence>
<keyword evidence="10 14" id="KW-0472">Membrane</keyword>
<evidence type="ECO:0000256" key="7">
    <source>
        <dbReference type="ARBA" id="ARBA00022882"/>
    </source>
</evidence>
<keyword evidence="7" id="KW-0851">Voltage-gated channel</keyword>
<dbReference type="GO" id="GO:0008331">
    <property type="term" value="F:high voltage-gated calcium channel activity"/>
    <property type="evidence" value="ECO:0007669"/>
    <property type="project" value="TreeGrafter"/>
</dbReference>
<keyword evidence="17" id="KW-1185">Reference proteome</keyword>
<evidence type="ECO:0000256" key="10">
    <source>
        <dbReference type="ARBA" id="ARBA00023136"/>
    </source>
</evidence>
<accession>A0A1Q9D7V3</accession>
<name>A0A1Q9D7V3_SYMMI</name>
<evidence type="ECO:0000256" key="3">
    <source>
        <dbReference type="ARBA" id="ARBA00022568"/>
    </source>
</evidence>
<comment type="subcellular location">
    <subcellularLocation>
        <location evidence="1">Membrane</location>
        <topology evidence="1">Multi-pass membrane protein</topology>
    </subcellularLocation>
</comment>
<evidence type="ECO:0000256" key="12">
    <source>
        <dbReference type="ARBA" id="ARBA00023303"/>
    </source>
</evidence>
<proteinExistence type="predicted"/>
<reference evidence="16 17" key="1">
    <citation type="submission" date="2016-02" db="EMBL/GenBank/DDBJ databases">
        <title>Genome analysis of coral dinoflagellate symbionts highlights evolutionary adaptations to a symbiotic lifestyle.</title>
        <authorList>
            <person name="Aranda M."/>
            <person name="Li Y."/>
            <person name="Liew Y.J."/>
            <person name="Baumgarten S."/>
            <person name="Simakov O."/>
            <person name="Wilson M."/>
            <person name="Piel J."/>
            <person name="Ashoor H."/>
            <person name="Bougouffa S."/>
            <person name="Bajic V.B."/>
            <person name="Ryu T."/>
            <person name="Ravasi T."/>
            <person name="Bayer T."/>
            <person name="Micklem G."/>
            <person name="Kim H."/>
            <person name="Bhak J."/>
            <person name="Lajeunesse T.C."/>
            <person name="Voolstra C.R."/>
        </authorList>
    </citation>
    <scope>NUCLEOTIDE SEQUENCE [LARGE SCALE GENOMIC DNA]</scope>
    <source>
        <strain evidence="16 17">CCMP2467</strain>
    </source>
</reference>
<keyword evidence="5 14" id="KW-0812">Transmembrane</keyword>
<feature type="region of interest" description="Disordered" evidence="13">
    <location>
        <begin position="478"/>
        <end position="585"/>
    </location>
</feature>
<dbReference type="GO" id="GO:0005891">
    <property type="term" value="C:voltage-gated calcium channel complex"/>
    <property type="evidence" value="ECO:0007669"/>
    <property type="project" value="TreeGrafter"/>
</dbReference>
<dbReference type="Gene3D" id="1.20.120.350">
    <property type="entry name" value="Voltage-gated potassium channels. Chain C"/>
    <property type="match status" value="1"/>
</dbReference>
<feature type="transmembrane region" description="Helical" evidence="14">
    <location>
        <begin position="217"/>
        <end position="241"/>
    </location>
</feature>
<evidence type="ECO:0000256" key="8">
    <source>
        <dbReference type="ARBA" id="ARBA00022989"/>
    </source>
</evidence>
<keyword evidence="4" id="KW-0107">Calcium channel</keyword>
<evidence type="ECO:0000313" key="16">
    <source>
        <dbReference type="EMBL" id="OLP91239.1"/>
    </source>
</evidence>
<keyword evidence="9" id="KW-0406">Ion transport</keyword>